<reference evidence="1" key="1">
    <citation type="submission" date="2018-05" db="EMBL/GenBank/DDBJ databases">
        <title>Draft genome of Mucuna pruriens seed.</title>
        <authorList>
            <person name="Nnadi N.E."/>
            <person name="Vos R."/>
            <person name="Hasami M.H."/>
            <person name="Devisetty U.K."/>
            <person name="Aguiy J.C."/>
        </authorList>
    </citation>
    <scope>NUCLEOTIDE SEQUENCE [LARGE SCALE GENOMIC DNA]</scope>
    <source>
        <strain evidence="1">JCA_2017</strain>
    </source>
</reference>
<dbReference type="EMBL" id="QJKJ01003909">
    <property type="protein sequence ID" value="RDX96331.1"/>
    <property type="molecule type" value="Genomic_DNA"/>
</dbReference>
<evidence type="ECO:0000313" key="1">
    <source>
        <dbReference type="EMBL" id="RDX96331.1"/>
    </source>
</evidence>
<name>A0A371H0N6_MUCPR</name>
<dbReference type="Proteomes" id="UP000257109">
    <property type="component" value="Unassembled WGS sequence"/>
</dbReference>
<accession>A0A371H0N6</accession>
<proteinExistence type="predicted"/>
<protein>
    <submittedName>
        <fullName evidence="1">Uncharacterized protein</fullName>
    </submittedName>
</protein>
<evidence type="ECO:0000313" key="2">
    <source>
        <dbReference type="Proteomes" id="UP000257109"/>
    </source>
</evidence>
<dbReference type="AlphaFoldDB" id="A0A371H0N6"/>
<feature type="non-terminal residue" evidence="1">
    <location>
        <position position="1"/>
    </location>
</feature>
<dbReference type="OrthoDB" id="1334328at2759"/>
<comment type="caution">
    <text evidence="1">The sequence shown here is derived from an EMBL/GenBank/DDBJ whole genome shotgun (WGS) entry which is preliminary data.</text>
</comment>
<organism evidence="1 2">
    <name type="scientific">Mucuna pruriens</name>
    <name type="common">Velvet bean</name>
    <name type="synonym">Dolichos pruriens</name>
    <dbReference type="NCBI Taxonomy" id="157652"/>
    <lineage>
        <taxon>Eukaryota</taxon>
        <taxon>Viridiplantae</taxon>
        <taxon>Streptophyta</taxon>
        <taxon>Embryophyta</taxon>
        <taxon>Tracheophyta</taxon>
        <taxon>Spermatophyta</taxon>
        <taxon>Magnoliopsida</taxon>
        <taxon>eudicotyledons</taxon>
        <taxon>Gunneridae</taxon>
        <taxon>Pentapetalae</taxon>
        <taxon>rosids</taxon>
        <taxon>fabids</taxon>
        <taxon>Fabales</taxon>
        <taxon>Fabaceae</taxon>
        <taxon>Papilionoideae</taxon>
        <taxon>50 kb inversion clade</taxon>
        <taxon>NPAAA clade</taxon>
        <taxon>indigoferoid/millettioid clade</taxon>
        <taxon>Phaseoleae</taxon>
        <taxon>Mucuna</taxon>
    </lineage>
</organism>
<keyword evidence="2" id="KW-1185">Reference proteome</keyword>
<sequence length="84" mass="9347">MAPPQADLRQIGVEGFALIDRFFGPPRRSSVNDALGVYQVPNNHVGTEPALNSKDAAFHFFGISVVNYPKGKPQNHWGRRPNQF</sequence>
<gene>
    <name evidence="1" type="ORF">CR513_21023</name>
</gene>